<protein>
    <submittedName>
        <fullName evidence="2">Uncharacterized protein</fullName>
    </submittedName>
</protein>
<keyword evidence="3" id="KW-1185">Reference proteome</keyword>
<proteinExistence type="predicted"/>
<name>A0A927AYM6_9BACT</name>
<evidence type="ECO:0000313" key="3">
    <source>
        <dbReference type="Proteomes" id="UP000653797"/>
    </source>
</evidence>
<dbReference type="AlphaFoldDB" id="A0A927AYM6"/>
<reference evidence="2" key="1">
    <citation type="submission" date="2020-09" db="EMBL/GenBank/DDBJ databases">
        <authorList>
            <person name="Kim M.K."/>
        </authorList>
    </citation>
    <scope>NUCLEOTIDE SEQUENCE</scope>
    <source>
        <strain evidence="2">BT704</strain>
    </source>
</reference>
<sequence length="60" mass="6504">MKPEDDQQDPGIDEPNGTGDFLIGEETENVKPTGVDDKSTGMGDGDSDYLGKTNRDDKEE</sequence>
<dbReference type="RefSeq" id="WP_191037921.1">
    <property type="nucleotide sequence ID" value="NZ_JACXAA010000002.1"/>
</dbReference>
<evidence type="ECO:0000256" key="1">
    <source>
        <dbReference type="SAM" id="MobiDB-lite"/>
    </source>
</evidence>
<evidence type="ECO:0000313" key="2">
    <source>
        <dbReference type="EMBL" id="MBD2752271.1"/>
    </source>
</evidence>
<gene>
    <name evidence="2" type="ORF">IC230_05165</name>
</gene>
<accession>A0A927AYM6</accession>
<dbReference type="EMBL" id="JACXAA010000002">
    <property type="protein sequence ID" value="MBD2752271.1"/>
    <property type="molecule type" value="Genomic_DNA"/>
</dbReference>
<feature type="compositionally biased region" description="Acidic residues" evidence="1">
    <location>
        <begin position="1"/>
        <end position="12"/>
    </location>
</feature>
<organism evidence="2 3">
    <name type="scientific">Spirosoma validum</name>
    <dbReference type="NCBI Taxonomy" id="2771355"/>
    <lineage>
        <taxon>Bacteria</taxon>
        <taxon>Pseudomonadati</taxon>
        <taxon>Bacteroidota</taxon>
        <taxon>Cytophagia</taxon>
        <taxon>Cytophagales</taxon>
        <taxon>Cytophagaceae</taxon>
        <taxon>Spirosoma</taxon>
    </lineage>
</organism>
<feature type="region of interest" description="Disordered" evidence="1">
    <location>
        <begin position="1"/>
        <end position="60"/>
    </location>
</feature>
<dbReference type="Proteomes" id="UP000653797">
    <property type="component" value="Unassembled WGS sequence"/>
</dbReference>
<comment type="caution">
    <text evidence="2">The sequence shown here is derived from an EMBL/GenBank/DDBJ whole genome shotgun (WGS) entry which is preliminary data.</text>
</comment>